<gene>
    <name evidence="2" type="ORF">METZ01_LOCUS216743</name>
</gene>
<dbReference type="AlphaFoldDB" id="A0A382FML0"/>
<name>A0A382FML0_9ZZZZ</name>
<organism evidence="2">
    <name type="scientific">marine metagenome</name>
    <dbReference type="NCBI Taxonomy" id="408172"/>
    <lineage>
        <taxon>unclassified sequences</taxon>
        <taxon>metagenomes</taxon>
        <taxon>ecological metagenomes</taxon>
    </lineage>
</organism>
<sequence length="128" mass="14617">MTRLKKRSVSLRLNFILTKTPITLLPKTNSNASQKRMLSCQTRKREQNTIGLILLVNIGQNHDLLNATNNLLQGQNLHHKQPTNLQLHTKEQEGNSQISSLISSPNLKIRKQRSKDPYVVKAPSKFLR</sequence>
<dbReference type="EMBL" id="UINC01050658">
    <property type="protein sequence ID" value="SVB63889.1"/>
    <property type="molecule type" value="Genomic_DNA"/>
</dbReference>
<proteinExistence type="predicted"/>
<reference evidence="2" key="1">
    <citation type="submission" date="2018-05" db="EMBL/GenBank/DDBJ databases">
        <authorList>
            <person name="Lanie J.A."/>
            <person name="Ng W.-L."/>
            <person name="Kazmierczak K.M."/>
            <person name="Andrzejewski T.M."/>
            <person name="Davidsen T.M."/>
            <person name="Wayne K.J."/>
            <person name="Tettelin H."/>
            <person name="Glass J.I."/>
            <person name="Rusch D."/>
            <person name="Podicherti R."/>
            <person name="Tsui H.-C.T."/>
            <person name="Winkler M.E."/>
        </authorList>
    </citation>
    <scope>NUCLEOTIDE SEQUENCE</scope>
</reference>
<evidence type="ECO:0000256" key="1">
    <source>
        <dbReference type="SAM" id="MobiDB-lite"/>
    </source>
</evidence>
<feature type="region of interest" description="Disordered" evidence="1">
    <location>
        <begin position="79"/>
        <end position="128"/>
    </location>
</feature>
<feature type="compositionally biased region" description="Polar residues" evidence="1">
    <location>
        <begin position="94"/>
        <end position="106"/>
    </location>
</feature>
<protein>
    <submittedName>
        <fullName evidence="2">Uncharacterized protein</fullName>
    </submittedName>
</protein>
<evidence type="ECO:0000313" key="2">
    <source>
        <dbReference type="EMBL" id="SVB63889.1"/>
    </source>
</evidence>
<accession>A0A382FML0</accession>